<name>A0A3L6T5K8_PANMI</name>
<evidence type="ECO:0000313" key="1">
    <source>
        <dbReference type="EMBL" id="RLN31176.1"/>
    </source>
</evidence>
<keyword evidence="2" id="KW-1185">Reference proteome</keyword>
<organism evidence="1 2">
    <name type="scientific">Panicum miliaceum</name>
    <name type="common">Proso millet</name>
    <name type="synonym">Broomcorn millet</name>
    <dbReference type="NCBI Taxonomy" id="4540"/>
    <lineage>
        <taxon>Eukaryota</taxon>
        <taxon>Viridiplantae</taxon>
        <taxon>Streptophyta</taxon>
        <taxon>Embryophyta</taxon>
        <taxon>Tracheophyta</taxon>
        <taxon>Spermatophyta</taxon>
        <taxon>Magnoliopsida</taxon>
        <taxon>Liliopsida</taxon>
        <taxon>Poales</taxon>
        <taxon>Poaceae</taxon>
        <taxon>PACMAD clade</taxon>
        <taxon>Panicoideae</taxon>
        <taxon>Panicodae</taxon>
        <taxon>Paniceae</taxon>
        <taxon>Panicinae</taxon>
        <taxon>Panicum</taxon>
        <taxon>Panicum sect. Panicum</taxon>
    </lineage>
</organism>
<reference evidence="2" key="1">
    <citation type="journal article" date="2019" name="Nat. Commun.">
        <title>The genome of broomcorn millet.</title>
        <authorList>
            <person name="Zou C."/>
            <person name="Miki D."/>
            <person name="Li D."/>
            <person name="Tang Q."/>
            <person name="Xiao L."/>
            <person name="Rajput S."/>
            <person name="Deng P."/>
            <person name="Jia W."/>
            <person name="Huang R."/>
            <person name="Zhang M."/>
            <person name="Sun Y."/>
            <person name="Hu J."/>
            <person name="Fu X."/>
            <person name="Schnable P.S."/>
            <person name="Li F."/>
            <person name="Zhang H."/>
            <person name="Feng B."/>
            <person name="Zhu X."/>
            <person name="Liu R."/>
            <person name="Schnable J.C."/>
            <person name="Zhu J.-K."/>
            <person name="Zhang H."/>
        </authorList>
    </citation>
    <scope>NUCLEOTIDE SEQUENCE [LARGE SCALE GENOMIC DNA]</scope>
</reference>
<dbReference type="Proteomes" id="UP000275267">
    <property type="component" value="Unassembled WGS sequence"/>
</dbReference>
<comment type="caution">
    <text evidence="1">The sequence shown here is derived from an EMBL/GenBank/DDBJ whole genome shotgun (WGS) entry which is preliminary data.</text>
</comment>
<dbReference type="EMBL" id="PQIB02000003">
    <property type="protein sequence ID" value="RLN31176.1"/>
    <property type="molecule type" value="Genomic_DNA"/>
</dbReference>
<accession>A0A3L6T5K8</accession>
<proteinExistence type="predicted"/>
<sequence>MASPLHRNYLSANGYGDGPLPNLVSDLWDNSTCSWNSTLIRNTFHQPVSDSILHTSRIHSNDDGILCWKPATKGSAHKIVVLMEGKWTHLILGKSRDPK</sequence>
<protein>
    <submittedName>
        <fullName evidence="1">Uncharacterized protein</fullName>
    </submittedName>
</protein>
<dbReference type="AlphaFoldDB" id="A0A3L6T5K8"/>
<evidence type="ECO:0000313" key="2">
    <source>
        <dbReference type="Proteomes" id="UP000275267"/>
    </source>
</evidence>
<gene>
    <name evidence="1" type="ORF">C2845_PM05G16310</name>
</gene>